<reference evidence="1 2" key="1">
    <citation type="submission" date="2019-02" db="EMBL/GenBank/DDBJ databases">
        <authorList>
            <consortium name="Pathogen Informatics"/>
        </authorList>
    </citation>
    <scope>NUCLEOTIDE SEQUENCE [LARGE SCALE GENOMIC DNA]</scope>
    <source>
        <strain evidence="1 2">3012STDY6756503</strain>
    </source>
</reference>
<dbReference type="Proteomes" id="UP000360750">
    <property type="component" value="Unassembled WGS sequence"/>
</dbReference>
<sequence length="35" mass="3561">MTRRIVLLLAAAVLALATFAGSLVGAADAKTYNTP</sequence>
<accession>A0ABD7V6S2</accession>
<protein>
    <submittedName>
        <fullName evidence="1">Uncharacterized protein</fullName>
    </submittedName>
</protein>
<gene>
    <name evidence="1" type="ORF">NCTC8139_03173</name>
</gene>
<name>A0ABD7V6S2_9ACTN</name>
<dbReference type="EMBL" id="CAACYD010000007">
    <property type="protein sequence ID" value="VFA89606.1"/>
    <property type="molecule type" value="Genomic_DNA"/>
</dbReference>
<comment type="caution">
    <text evidence="1">The sequence shown here is derived from an EMBL/GenBank/DDBJ whole genome shotgun (WGS) entry which is preliminary data.</text>
</comment>
<organism evidence="1 2">
    <name type="scientific">Gordonia paraffinivorans</name>
    <dbReference type="NCBI Taxonomy" id="175628"/>
    <lineage>
        <taxon>Bacteria</taxon>
        <taxon>Bacillati</taxon>
        <taxon>Actinomycetota</taxon>
        <taxon>Actinomycetes</taxon>
        <taxon>Mycobacteriales</taxon>
        <taxon>Gordoniaceae</taxon>
        <taxon>Gordonia</taxon>
    </lineage>
</organism>
<evidence type="ECO:0000313" key="2">
    <source>
        <dbReference type="Proteomes" id="UP000360750"/>
    </source>
</evidence>
<proteinExistence type="predicted"/>
<dbReference type="AlphaFoldDB" id="A0ABD7V6S2"/>
<evidence type="ECO:0000313" key="1">
    <source>
        <dbReference type="EMBL" id="VFA89606.1"/>
    </source>
</evidence>